<organism evidence="1">
    <name type="scientific">Rhizophagus irregularis (strain DAOM 181602 / DAOM 197198 / MUCL 43194)</name>
    <name type="common">Arbuscular mycorrhizal fungus</name>
    <name type="synonym">Glomus intraradices</name>
    <dbReference type="NCBI Taxonomy" id="747089"/>
    <lineage>
        <taxon>Eukaryota</taxon>
        <taxon>Fungi</taxon>
        <taxon>Fungi incertae sedis</taxon>
        <taxon>Mucoromycota</taxon>
        <taxon>Glomeromycotina</taxon>
        <taxon>Glomeromycetes</taxon>
        <taxon>Glomerales</taxon>
        <taxon>Glomeraceae</taxon>
        <taxon>Rhizophagus</taxon>
    </lineage>
</organism>
<dbReference type="HOGENOM" id="CLU_041325_0_0_1"/>
<dbReference type="AlphaFoldDB" id="U9T8C3"/>
<evidence type="ECO:0000313" key="1">
    <source>
        <dbReference type="EMBL" id="ESA04405.1"/>
    </source>
</evidence>
<reference evidence="1" key="1">
    <citation type="submission" date="2013-07" db="EMBL/GenBank/DDBJ databases">
        <title>The genome of an arbuscular mycorrhizal fungus provides insights into the evolution of the oldest plant symbiosis.</title>
        <authorList>
            <consortium name="DOE Joint Genome Institute"/>
            <person name="Tisserant E."/>
            <person name="Malbreil M."/>
            <person name="Kuo A."/>
            <person name="Kohler A."/>
            <person name="Symeonidi A."/>
            <person name="Balestrini R."/>
            <person name="Charron P."/>
            <person name="Duensing N."/>
            <person name="Frei-dit-Frey N."/>
            <person name="Gianinazzi-Pearson V."/>
            <person name="Gilbert B."/>
            <person name="Handa Y."/>
            <person name="Hijri M."/>
            <person name="Kaul R."/>
            <person name="Kawaguchi M."/>
            <person name="Krajinski F."/>
            <person name="Lammers P."/>
            <person name="Lapierre D."/>
            <person name="Masclaux F.G."/>
            <person name="Murat C."/>
            <person name="Morin E."/>
            <person name="Ndikumana S."/>
            <person name="Pagni M."/>
            <person name="Petitpierre D."/>
            <person name="Requena N."/>
            <person name="Rosikiewicz P."/>
            <person name="Riley R."/>
            <person name="Saito K."/>
            <person name="San Clemente H."/>
            <person name="Shapiro H."/>
            <person name="van Tuinen D."/>
            <person name="Becard G."/>
            <person name="Bonfante P."/>
            <person name="Paszkowski U."/>
            <person name="Shachar-Hill Y."/>
            <person name="Young J.P."/>
            <person name="Sanders I.R."/>
            <person name="Henrissat B."/>
            <person name="Rensing S.A."/>
            <person name="Grigoriev I.V."/>
            <person name="Corradi N."/>
            <person name="Roux C."/>
            <person name="Martin F."/>
        </authorList>
    </citation>
    <scope>NUCLEOTIDE SEQUENCE</scope>
    <source>
        <strain evidence="1">DAOM 197198</strain>
    </source>
</reference>
<sequence length="408" mass="47338">MLFRMRCIKDYICHIEQRSSNVPITEKGLFQWLLNAKRECLPRELQNRGIFPDIDSIIRNKDVPTVRLWTAYMLERFRSQHLFGWRIVDFLRNASMVISVIELIPKPEDTTMSLSQTVKACSSTIKAEEIADVSNATIVDRETAELLENKPRKTLEEMHSLDRHHIVECYEIPPESLTEEFISKYGNFNHMKWFRAYRQLRDAGTDNETAVEAITRKDYREDRLTTVSRAERHSICLELLRNCTPVKDIDDRTRYKASDVKTRMESSESISYLQDLVPKMARVFDNTDASRSAKKSGLKTIRAKLGLLNSALHATYGLKFKAMDKHSRHYHLVGLFDNNDSPELPPYQTGKEIYWENGEDTRYGYSKLPPDELLMENLFEGKQTKDTPSSNVNTILIAKDIQDLFDIA</sequence>
<protein>
    <submittedName>
        <fullName evidence="1">Uncharacterized protein</fullName>
    </submittedName>
</protein>
<name>U9T8C3_RHIID</name>
<accession>U9T8C3</accession>
<proteinExistence type="predicted"/>
<gene>
    <name evidence="1" type="ORF">GLOINDRAFT_4620</name>
</gene>
<dbReference type="EMBL" id="KI294333">
    <property type="protein sequence ID" value="ESA04405.1"/>
    <property type="molecule type" value="Genomic_DNA"/>
</dbReference>